<reference evidence="1 2" key="1">
    <citation type="submission" date="2015-07" db="EMBL/GenBank/DDBJ databases">
        <title>Genome sequencing of Kibdelosporangium phytohabitans.</title>
        <authorList>
            <person name="Qin S."/>
            <person name="Xing K."/>
        </authorList>
    </citation>
    <scope>NUCLEOTIDE SEQUENCE [LARGE SCALE GENOMIC DNA]</scope>
    <source>
        <strain evidence="1 2">KLBMP1111</strain>
    </source>
</reference>
<dbReference type="AlphaFoldDB" id="A0A0N7F5T6"/>
<accession>A0A0N7F5T6</accession>
<dbReference type="OrthoDB" id="3576575at2"/>
<protein>
    <submittedName>
        <fullName evidence="1">Uncharacterized protein</fullName>
    </submittedName>
</protein>
<evidence type="ECO:0000313" key="2">
    <source>
        <dbReference type="Proteomes" id="UP000063699"/>
    </source>
</evidence>
<keyword evidence="2" id="KW-1185">Reference proteome</keyword>
<name>A0A0N7F5T6_9PSEU</name>
<organism evidence="1 2">
    <name type="scientific">Kibdelosporangium phytohabitans</name>
    <dbReference type="NCBI Taxonomy" id="860235"/>
    <lineage>
        <taxon>Bacteria</taxon>
        <taxon>Bacillati</taxon>
        <taxon>Actinomycetota</taxon>
        <taxon>Actinomycetes</taxon>
        <taxon>Pseudonocardiales</taxon>
        <taxon>Pseudonocardiaceae</taxon>
        <taxon>Kibdelosporangium</taxon>
    </lineage>
</organism>
<dbReference type="KEGG" id="kphy:AOZ06_28585"/>
<proteinExistence type="predicted"/>
<evidence type="ECO:0000313" key="1">
    <source>
        <dbReference type="EMBL" id="ALG15135.1"/>
    </source>
</evidence>
<gene>
    <name evidence="1" type="ORF">AOZ06_28585</name>
</gene>
<dbReference type="EMBL" id="CP012752">
    <property type="protein sequence ID" value="ALG15135.1"/>
    <property type="molecule type" value="Genomic_DNA"/>
</dbReference>
<dbReference type="Proteomes" id="UP000063699">
    <property type="component" value="Chromosome"/>
</dbReference>
<sequence length="441" mass="47858">MGIGELLSAPVVDETAPVRAEVDVSSLGGAFDWLDARAGWLPESSQWEVTSRLAAVDTEVLHDRKVRRARIGRAQLARALWDYYADAGDGFGAYRGRYGDREVITSILTRPGWVDLGTPLTPDTERFELVSAAEAGGDVDVRHAVDRLAEAAALDVRMTDLPIYRLVEADIERGAIRGSVATSMFSEYALSMDLLEGELVDALAGGGRKLPLRDRFLPDLSAVLDLRGRLCAGGALALCAIARPADPYRGPADFALLVQERSGTVLNAAGRLAVIPKAFHQPLKDARADSRISTTLMRELEEELFGRDEVDGTVGGHRLAAPMHPSRLSEPMRWLMAGAGRLRMECTGFGLNLVSGNYEFAGLVAIDDEEFWTRFGGHVEANWEAVGLRVYSSLDTEQIGALVADESWSNEGLFAFLLGLRRLGELGGDRVRLPELTAIGP</sequence>